<evidence type="ECO:0000313" key="8">
    <source>
        <dbReference type="Proteomes" id="UP000541444"/>
    </source>
</evidence>
<dbReference type="PANTHER" id="PTHR10383">
    <property type="entry name" value="SERINE INCORPORATOR"/>
    <property type="match status" value="1"/>
</dbReference>
<evidence type="ECO:0000256" key="4">
    <source>
        <dbReference type="ARBA" id="ARBA00022989"/>
    </source>
</evidence>
<feature type="transmembrane region" description="Helical" evidence="6">
    <location>
        <begin position="178"/>
        <end position="196"/>
    </location>
</feature>
<feature type="transmembrane region" description="Helical" evidence="6">
    <location>
        <begin position="149"/>
        <end position="172"/>
    </location>
</feature>
<evidence type="ECO:0000313" key="7">
    <source>
        <dbReference type="EMBL" id="KAF6162377.1"/>
    </source>
</evidence>
<organism evidence="7 8">
    <name type="scientific">Kingdonia uniflora</name>
    <dbReference type="NCBI Taxonomy" id="39325"/>
    <lineage>
        <taxon>Eukaryota</taxon>
        <taxon>Viridiplantae</taxon>
        <taxon>Streptophyta</taxon>
        <taxon>Embryophyta</taxon>
        <taxon>Tracheophyta</taxon>
        <taxon>Spermatophyta</taxon>
        <taxon>Magnoliopsida</taxon>
        <taxon>Ranunculales</taxon>
        <taxon>Circaeasteraceae</taxon>
        <taxon>Kingdonia</taxon>
    </lineage>
</organism>
<comment type="caution">
    <text evidence="7">The sequence shown here is derived from an EMBL/GenBank/DDBJ whole genome shotgun (WGS) entry which is preliminary data.</text>
</comment>
<dbReference type="Pfam" id="PF03348">
    <property type="entry name" value="Serinc"/>
    <property type="match status" value="1"/>
</dbReference>
<dbReference type="PANTHER" id="PTHR10383:SF63">
    <property type="entry name" value="OS01G0179800 PROTEIN"/>
    <property type="match status" value="1"/>
</dbReference>
<comment type="subcellular location">
    <subcellularLocation>
        <location evidence="1">Membrane</location>
        <topology evidence="1">Multi-pass membrane protein</topology>
    </subcellularLocation>
</comment>
<evidence type="ECO:0000256" key="1">
    <source>
        <dbReference type="ARBA" id="ARBA00004141"/>
    </source>
</evidence>
<keyword evidence="4 6" id="KW-1133">Transmembrane helix</keyword>
<keyword evidence="3 6" id="KW-0812">Transmembrane</keyword>
<name>A0A7J7N5G3_9MAGN</name>
<protein>
    <submittedName>
        <fullName evidence="7">Uncharacterized protein</fullName>
    </submittedName>
</protein>
<dbReference type="AlphaFoldDB" id="A0A7J7N5G3"/>
<feature type="transmembrane region" description="Helical" evidence="6">
    <location>
        <begin position="259"/>
        <end position="282"/>
    </location>
</feature>
<sequence length="632" mass="72449">MDYDAELQVREAQLEGLDGIEREHEYKRHFYEEMFREIMVDLVAQKVYVRELAVDKIELEDVRIAGRYLIGRQFLHQVGWNVMDDNSSLIKPLIPAPSLVKDEFPPPTPRRHPSQSRIQVTVFSIAAYVACLLGVVLMYIWYASQISCLLNLFFITFTVVLIHLMTCVSLHSKIKAGFLTPSLMGLYVVFICWCAIRSEPPTDSCKKRAETSARADWLTIISFILALLVMVIATFSTGIDSKSFQVQFRNDEVEKEDDVPYGYGFFHFVFAMGAMYFAMLLIGWNSHHTMRKWTIDVGWTSTWVRIVNEWLAACVYIVMVSSPINEASTSGRSVESEIKTFESEEEVGVDQFSDFPERLVSYFPRLDVFKEFCKANISVRGRWGNCIKYAGKQFRGCTVAKGEEYFYLLADLAKEKRDRGIDESISLEYFDGNVQSELSEGFLCYLSLLEYGLSLPLSNLAKWIMNLIGACPVQMNGNMWEVISVCDSLNIRWEGDGRRRRISSKDILQFYGVARKDSLLDIVAQEEMELEAVLEEFGICRKKRVNSRAEKVQKSQSTRLITSTDGRSVKAVKKRRVEPSDMSGLKVVEDRPIMEDNLKEVEVKSQVARLMKGMRLGVKEERAELKKKNVKL</sequence>
<evidence type="ECO:0000256" key="5">
    <source>
        <dbReference type="ARBA" id="ARBA00023136"/>
    </source>
</evidence>
<comment type="similarity">
    <text evidence="2">Belongs to the TDE1 family.</text>
</comment>
<evidence type="ECO:0000256" key="2">
    <source>
        <dbReference type="ARBA" id="ARBA00006665"/>
    </source>
</evidence>
<gene>
    <name evidence="7" type="ORF">GIB67_012525</name>
</gene>
<reference evidence="7 8" key="1">
    <citation type="journal article" date="2020" name="IScience">
        <title>Genome Sequencing of the Endangered Kingdonia uniflora (Circaeasteraceae, Ranunculales) Reveals Potential Mechanisms of Evolutionary Specialization.</title>
        <authorList>
            <person name="Sun Y."/>
            <person name="Deng T."/>
            <person name="Zhang A."/>
            <person name="Moore M.J."/>
            <person name="Landis J.B."/>
            <person name="Lin N."/>
            <person name="Zhang H."/>
            <person name="Zhang X."/>
            <person name="Huang J."/>
            <person name="Zhang X."/>
            <person name="Sun H."/>
            <person name="Wang H."/>
        </authorList>
    </citation>
    <scope>NUCLEOTIDE SEQUENCE [LARGE SCALE GENOMIC DNA]</scope>
    <source>
        <strain evidence="7">TB1705</strain>
        <tissue evidence="7">Leaf</tissue>
    </source>
</reference>
<keyword evidence="5 6" id="KW-0472">Membrane</keyword>
<evidence type="ECO:0000256" key="3">
    <source>
        <dbReference type="ARBA" id="ARBA00022692"/>
    </source>
</evidence>
<feature type="transmembrane region" description="Helical" evidence="6">
    <location>
        <begin position="120"/>
        <end position="142"/>
    </location>
</feature>
<dbReference type="Proteomes" id="UP000541444">
    <property type="component" value="Unassembled WGS sequence"/>
</dbReference>
<proteinExistence type="inferred from homology"/>
<evidence type="ECO:0000256" key="6">
    <source>
        <dbReference type="SAM" id="Phobius"/>
    </source>
</evidence>
<feature type="transmembrane region" description="Helical" evidence="6">
    <location>
        <begin position="217"/>
        <end position="239"/>
    </location>
</feature>
<dbReference type="GO" id="GO:0016020">
    <property type="term" value="C:membrane"/>
    <property type="evidence" value="ECO:0007669"/>
    <property type="project" value="UniProtKB-SubCell"/>
</dbReference>
<dbReference type="OrthoDB" id="5963193at2759"/>
<dbReference type="InterPro" id="IPR005016">
    <property type="entry name" value="TDE1/TMS"/>
</dbReference>
<keyword evidence="8" id="KW-1185">Reference proteome</keyword>
<dbReference type="EMBL" id="JACGCM010001038">
    <property type="protein sequence ID" value="KAF6162377.1"/>
    <property type="molecule type" value="Genomic_DNA"/>
</dbReference>
<accession>A0A7J7N5G3</accession>